<dbReference type="EMBL" id="FXAC01000003">
    <property type="protein sequence ID" value="SME96135.1"/>
    <property type="molecule type" value="Genomic_DNA"/>
</dbReference>
<comment type="subunit">
    <text evidence="2">Heterodimer of SbcC and SbcD.</text>
</comment>
<keyword evidence="8" id="KW-1185">Reference proteome</keyword>
<dbReference type="InterPro" id="IPR027417">
    <property type="entry name" value="P-loop_NTPase"/>
</dbReference>
<evidence type="ECO:0000256" key="1">
    <source>
        <dbReference type="ARBA" id="ARBA00006930"/>
    </source>
</evidence>
<evidence type="ECO:0000313" key="8">
    <source>
        <dbReference type="Proteomes" id="UP000192929"/>
    </source>
</evidence>
<dbReference type="Proteomes" id="UP000192929">
    <property type="component" value="Unassembled WGS sequence"/>
</dbReference>
<dbReference type="RefSeq" id="WP_240505581.1">
    <property type="nucleotide sequence ID" value="NZ_FXAC01000003.1"/>
</dbReference>
<comment type="similarity">
    <text evidence="1">Belongs to the SMC family. SbcC subfamily.</text>
</comment>
<keyword evidence="4" id="KW-0175">Coiled coil</keyword>
<feature type="coiled-coil region" evidence="4">
    <location>
        <begin position="666"/>
        <end position="738"/>
    </location>
</feature>
<evidence type="ECO:0000256" key="3">
    <source>
        <dbReference type="ARBA" id="ARBA00013368"/>
    </source>
</evidence>
<dbReference type="Pfam" id="PF13558">
    <property type="entry name" value="SbcC_Walker_B"/>
    <property type="match status" value="1"/>
</dbReference>
<organism evidence="7 8">
    <name type="scientific">Kocuria marina subsp. indica</name>
    <dbReference type="NCBI Taxonomy" id="1049583"/>
    <lineage>
        <taxon>Bacteria</taxon>
        <taxon>Bacillati</taxon>
        <taxon>Actinomycetota</taxon>
        <taxon>Actinomycetes</taxon>
        <taxon>Micrococcales</taxon>
        <taxon>Micrococcaceae</taxon>
        <taxon>Kocuria</taxon>
    </lineage>
</organism>
<keyword evidence="7" id="KW-0269">Exonuclease</keyword>
<evidence type="ECO:0000256" key="4">
    <source>
        <dbReference type="SAM" id="Coils"/>
    </source>
</evidence>
<reference evidence="8" key="1">
    <citation type="submission" date="2017-04" db="EMBL/GenBank/DDBJ databases">
        <authorList>
            <person name="Varghese N."/>
            <person name="Submissions S."/>
        </authorList>
    </citation>
    <scope>NUCLEOTIDE SEQUENCE [LARGE SCALE GENOMIC DNA]</scope>
    <source>
        <strain evidence="8">NIO-1021</strain>
    </source>
</reference>
<dbReference type="GO" id="GO:0006302">
    <property type="term" value="P:double-strand break repair"/>
    <property type="evidence" value="ECO:0007669"/>
    <property type="project" value="InterPro"/>
</dbReference>
<feature type="coiled-coil region" evidence="4">
    <location>
        <begin position="534"/>
        <end position="565"/>
    </location>
</feature>
<feature type="region of interest" description="Disordered" evidence="5">
    <location>
        <begin position="250"/>
        <end position="315"/>
    </location>
</feature>
<protein>
    <recommendedName>
        <fullName evidence="3">Nuclease SbcCD subunit C</fullName>
    </recommendedName>
</protein>
<dbReference type="PANTHER" id="PTHR32114:SF2">
    <property type="entry name" value="ABC TRANSPORTER ABCH.3"/>
    <property type="match status" value="1"/>
</dbReference>
<accession>A0A1X7CGI4</accession>
<feature type="region of interest" description="Disordered" evidence="5">
    <location>
        <begin position="826"/>
        <end position="851"/>
    </location>
</feature>
<keyword evidence="7" id="KW-0540">Nuclease</keyword>
<feature type="compositionally biased region" description="Low complexity" evidence="5">
    <location>
        <begin position="259"/>
        <end position="273"/>
    </location>
</feature>
<name>A0A1X7CGI4_9MICC</name>
<proteinExistence type="inferred from homology"/>
<evidence type="ECO:0000259" key="6">
    <source>
        <dbReference type="Pfam" id="PF13476"/>
    </source>
</evidence>
<evidence type="ECO:0000313" key="7">
    <source>
        <dbReference type="EMBL" id="SME96135.1"/>
    </source>
</evidence>
<dbReference type="GO" id="GO:0016887">
    <property type="term" value="F:ATP hydrolysis activity"/>
    <property type="evidence" value="ECO:0007669"/>
    <property type="project" value="InterPro"/>
</dbReference>
<dbReference type="Pfam" id="PF13476">
    <property type="entry name" value="AAA_23"/>
    <property type="match status" value="1"/>
</dbReference>
<keyword evidence="7" id="KW-0378">Hydrolase</keyword>
<feature type="region of interest" description="Disordered" evidence="5">
    <location>
        <begin position="60"/>
        <end position="79"/>
    </location>
</feature>
<feature type="domain" description="Rad50/SbcC-type AAA" evidence="6">
    <location>
        <begin position="5"/>
        <end position="206"/>
    </location>
</feature>
<dbReference type="PANTHER" id="PTHR32114">
    <property type="entry name" value="ABC TRANSPORTER ABCH.3"/>
    <property type="match status" value="1"/>
</dbReference>
<feature type="compositionally biased region" description="Low complexity" evidence="5">
    <location>
        <begin position="285"/>
        <end position="294"/>
    </location>
</feature>
<dbReference type="SUPFAM" id="SSF52540">
    <property type="entry name" value="P-loop containing nucleoside triphosphate hydrolases"/>
    <property type="match status" value="1"/>
</dbReference>
<gene>
    <name evidence="7" type="ORF">SAMN06296028_10378</name>
</gene>
<dbReference type="Gene3D" id="3.40.50.300">
    <property type="entry name" value="P-loop containing nucleotide triphosphate hydrolases"/>
    <property type="match status" value="2"/>
</dbReference>
<evidence type="ECO:0000256" key="5">
    <source>
        <dbReference type="SAM" id="MobiDB-lite"/>
    </source>
</evidence>
<dbReference type="InterPro" id="IPR038729">
    <property type="entry name" value="Rad50/SbcC_AAA"/>
</dbReference>
<feature type="compositionally biased region" description="Basic and acidic residues" evidence="5">
    <location>
        <begin position="68"/>
        <end position="79"/>
    </location>
</feature>
<sequence>MKLHRMEITAFGPFAKRETVDFDVLNEAGVFLLNGETGSGKTSVLDAICFALYGSGPTTVAKGGRKAQHSDHADPRTGPRVELEFTAGGRRWHVSRTPAWREPSSRAASGWSDRHATVSLREHVAGEWVDRGYRPDDVGQTIHHVVGLDREQFTQVMMLPQGQFARFLQAGSKEREDLLETLFGTDVYADIQDELKTRSDRAKSVLYEAEREAERADEVLARLRERVAHTVARLPEDVLSDLPGALRTRLDLPSDEGSVGDVAVGTAADANGGETDADSSDQGRASTSAASAASEEGPADGKSGDADNEGGPDRWRELVDDCVTLVDTVGRARDGAASSYTGAQQRYAQLETLHSLVRRRGELTRRRDELAEHAEQSEGAARQLREHEAAQELQAPLVELRDARRRVATLDAAVTDLRATVTGDAPSARVVQHILGPDASLMDAVDESGQVPAGLRDAVVTARESARGAVAQEESLTRDEEEAARERKALSALEERATHLTRDLASARDALTRSEESHRELLGEVKDEALVRERARTAREAVAASREYARARAEEQERARRYREDETARRAAAQHVEALEAQRYASAAATLATGLEPGDPCPVCGATEHPHLAGAGTEDEVTDDALDRARAARDTAQDTVDASHAAWQRAQTGAAEALARGADTDVDAAVDRCRHADEELARLEQSLTRVRRGEAEIAAARREVQDLEGEGTRINGDIAGTRARLEGLLTRCDRAREELARRIRGFDSATEFLERSEHLVRTVSEWESQQRALEAAQHEVRTAQGAVERALDASPFETESAADEALMDPADAAGLSERLTVLQEERDSVSAELATQDMQRAEGLSAEERAGLSEEALARTAAERDGYEQLRDALNQKLGGLQTLAADAASHAEHMPARHTELERARENAQRLSGLADVATANSPENALRMTLTSFVLAAKLEHVAAVASEHLARMSSGRFTLVHTDRTRGGGKSGLGLEIDDSWTGVRRGTETLSGGESFFTSLALALALADVVRSEAGGQEIDTLFVDEGFGSLDEQTLEQVLETLDGLRRTGRVIGVVSHVSEMKQRIDTQLVVTKTPGGSHLSVVAGPWDAA</sequence>
<dbReference type="InterPro" id="IPR025662">
    <property type="entry name" value="Sigma_54_int_dom_ATP-bd_1"/>
</dbReference>
<dbReference type="AlphaFoldDB" id="A0A1X7CGI4"/>
<dbReference type="GO" id="GO:0004527">
    <property type="term" value="F:exonuclease activity"/>
    <property type="evidence" value="ECO:0007669"/>
    <property type="project" value="UniProtKB-KW"/>
</dbReference>
<evidence type="ECO:0000256" key="2">
    <source>
        <dbReference type="ARBA" id="ARBA00011322"/>
    </source>
</evidence>
<feature type="coiled-coil region" evidence="4">
    <location>
        <begin position="370"/>
        <end position="420"/>
    </location>
</feature>
<feature type="coiled-coil region" evidence="4">
    <location>
        <begin position="476"/>
        <end position="510"/>
    </location>
</feature>
<dbReference type="PROSITE" id="PS00675">
    <property type="entry name" value="SIGMA54_INTERACT_1"/>
    <property type="match status" value="1"/>
</dbReference>